<dbReference type="AlphaFoldDB" id="A0AB74TGV3"/>
<gene>
    <name evidence="1" type="ORF">VUQ08_01320</name>
</gene>
<dbReference type="EMBL" id="CP142433">
    <property type="protein sequence ID" value="XBC46281.1"/>
    <property type="molecule type" value="Genomic_DNA"/>
</dbReference>
<reference evidence="1" key="1">
    <citation type="submission" date="2023-12" db="EMBL/GenBank/DDBJ databases">
        <title>Dolosigranulum savutii sp. nov. isolated from human upper respiratory samples collected in Botswana.</title>
        <authorList>
            <person name="Kelly M.S."/>
        </authorList>
    </citation>
    <scope>NUCLEOTIDE SEQUENCE</scope>
    <source>
        <strain evidence="1">MSK433</strain>
    </source>
</reference>
<name>A0AB74TGV3_9LACT</name>
<sequence>MRQHINPDDINMSELLAIVGQNNRRQLEQALEELCHPVIQLFLKKYRIPPVHQPTIIAQAKKILSEAVHSYDTTDQHDTNHFTGFEAYFERCLERELSDQLAAYQRGYKNERNDSTTDNITKPVSFDTFEQKVFASYLLNQPYNSIAKKMETDVEKIRACVGQCAQKLSKLVDKQPGI</sequence>
<proteinExistence type="predicted"/>
<protein>
    <recommendedName>
        <fullName evidence="2">Sigma-70 family RNA polymerase sigma factor</fullName>
    </recommendedName>
</protein>
<evidence type="ECO:0000313" key="1">
    <source>
        <dbReference type="EMBL" id="XBC46281.1"/>
    </source>
</evidence>
<organism evidence="1">
    <name type="scientific">Dolosigranulum savutiense</name>
    <dbReference type="NCBI Taxonomy" id="3110288"/>
    <lineage>
        <taxon>Bacteria</taxon>
        <taxon>Bacillati</taxon>
        <taxon>Bacillota</taxon>
        <taxon>Bacilli</taxon>
        <taxon>Lactobacillales</taxon>
        <taxon>Carnobacteriaceae</taxon>
        <taxon>Dolosigranulum</taxon>
    </lineage>
</organism>
<accession>A0AB74TGV3</accession>
<dbReference type="RefSeq" id="WP_347300597.1">
    <property type="nucleotide sequence ID" value="NZ_CP142433.1"/>
</dbReference>
<evidence type="ECO:0008006" key="2">
    <source>
        <dbReference type="Google" id="ProtNLM"/>
    </source>
</evidence>